<feature type="compositionally biased region" description="Polar residues" evidence="7">
    <location>
        <begin position="127"/>
        <end position="137"/>
    </location>
</feature>
<feature type="region of interest" description="Disordered" evidence="7">
    <location>
        <begin position="211"/>
        <end position="243"/>
    </location>
</feature>
<keyword evidence="5" id="KW-0406">Ion transport</keyword>
<evidence type="ECO:0000256" key="8">
    <source>
        <dbReference type="SAM" id="Phobius"/>
    </source>
</evidence>
<proteinExistence type="predicted"/>
<comment type="subcellular location">
    <subcellularLocation>
        <location evidence="1">Membrane</location>
        <topology evidence="1">Multi-pass membrane protein</topology>
    </subcellularLocation>
</comment>
<evidence type="ECO:0000256" key="6">
    <source>
        <dbReference type="ARBA" id="ARBA00023136"/>
    </source>
</evidence>
<dbReference type="PANTHER" id="PTHR33281">
    <property type="entry name" value="UPF0187 PROTEIN YNEE"/>
    <property type="match status" value="1"/>
</dbReference>
<dbReference type="InParanoid" id="A0A165ZR56"/>
<dbReference type="OrthoDB" id="1368at2759"/>
<dbReference type="GO" id="GO:0016020">
    <property type="term" value="C:membrane"/>
    <property type="evidence" value="ECO:0007669"/>
    <property type="project" value="UniProtKB-SubCell"/>
</dbReference>
<keyword evidence="10" id="KW-1185">Reference proteome</keyword>
<dbReference type="PANTHER" id="PTHR33281:SF21">
    <property type="entry name" value="MEMBRANE PROTEIN"/>
    <property type="match status" value="1"/>
</dbReference>
<evidence type="ECO:0000313" key="9">
    <source>
        <dbReference type="EMBL" id="KZV85119.1"/>
    </source>
</evidence>
<evidence type="ECO:0000256" key="1">
    <source>
        <dbReference type="ARBA" id="ARBA00004141"/>
    </source>
</evidence>
<feature type="transmembrane region" description="Helical" evidence="8">
    <location>
        <begin position="69"/>
        <end position="88"/>
    </location>
</feature>
<dbReference type="InterPro" id="IPR044669">
    <property type="entry name" value="YneE/VCCN1/2-like"/>
</dbReference>
<evidence type="ECO:0000256" key="2">
    <source>
        <dbReference type="ARBA" id="ARBA00022448"/>
    </source>
</evidence>
<evidence type="ECO:0000256" key="3">
    <source>
        <dbReference type="ARBA" id="ARBA00022692"/>
    </source>
</evidence>
<dbReference type="Proteomes" id="UP000077266">
    <property type="component" value="Unassembled WGS sequence"/>
</dbReference>
<keyword evidence="3 8" id="KW-0812">Transmembrane</keyword>
<dbReference type="EMBL" id="KV426199">
    <property type="protein sequence ID" value="KZV85119.1"/>
    <property type="molecule type" value="Genomic_DNA"/>
</dbReference>
<keyword evidence="4 8" id="KW-1133">Transmembrane helix</keyword>
<feature type="region of interest" description="Disordered" evidence="7">
    <location>
        <begin position="127"/>
        <end position="148"/>
    </location>
</feature>
<dbReference type="AlphaFoldDB" id="A0A165ZR56"/>
<sequence length="416" mass="46114">MTSTVKSMGGMLPIPVHKLKREHLRKYSWLPDVLRYEGSVIRIIVGPVLTVTFFATAVALAHFHGYQVALTNAVTPLLGVVVGLILVFRNGTSYDRYYEGRKDFGQMMSNIRNLARLVWVNVSPPGSASETSLSAPATQADLKGGKSPRTSLHAVKVRTLRLLVAYAVAVKHHLRDEPGPHWQDFKGLLPHRFAHEIKGYSGLEDSIIVPQERSNKKSRRQQVAEGADDLERGGGSGTTTPLLTESQHSADIRRMLDNALPLPLVIGHEITRLLLTWRSMGYLDAVGPAGLNAMNQLLQGMVDQLTAMERIATTPIPASYGIHLKQCVTLYLFALPFTLVNELRWNMIPVVTLVAFTLMGIEGIAQEIEMPFGRDESDLPLDEYCEELKEEIEYIITRLPEGSAQDGSLLEDDDDL</sequence>
<evidence type="ECO:0000313" key="10">
    <source>
        <dbReference type="Proteomes" id="UP000077266"/>
    </source>
</evidence>
<dbReference type="GO" id="GO:0005254">
    <property type="term" value="F:chloride channel activity"/>
    <property type="evidence" value="ECO:0007669"/>
    <property type="project" value="InterPro"/>
</dbReference>
<feature type="transmembrane region" description="Helical" evidence="8">
    <location>
        <begin position="40"/>
        <end position="63"/>
    </location>
</feature>
<reference evidence="9 10" key="1">
    <citation type="journal article" date="2016" name="Mol. Biol. Evol.">
        <title>Comparative Genomics of Early-Diverging Mushroom-Forming Fungi Provides Insights into the Origins of Lignocellulose Decay Capabilities.</title>
        <authorList>
            <person name="Nagy L.G."/>
            <person name="Riley R."/>
            <person name="Tritt A."/>
            <person name="Adam C."/>
            <person name="Daum C."/>
            <person name="Floudas D."/>
            <person name="Sun H."/>
            <person name="Yadav J.S."/>
            <person name="Pangilinan J."/>
            <person name="Larsson K.H."/>
            <person name="Matsuura K."/>
            <person name="Barry K."/>
            <person name="Labutti K."/>
            <person name="Kuo R."/>
            <person name="Ohm R.A."/>
            <person name="Bhattacharya S.S."/>
            <person name="Shirouzu T."/>
            <person name="Yoshinaga Y."/>
            <person name="Martin F.M."/>
            <person name="Grigoriev I.V."/>
            <person name="Hibbett D.S."/>
        </authorList>
    </citation>
    <scope>NUCLEOTIDE SEQUENCE [LARGE SCALE GENOMIC DNA]</scope>
    <source>
        <strain evidence="9 10">HHB12029</strain>
    </source>
</reference>
<organism evidence="9 10">
    <name type="scientific">Exidia glandulosa HHB12029</name>
    <dbReference type="NCBI Taxonomy" id="1314781"/>
    <lineage>
        <taxon>Eukaryota</taxon>
        <taxon>Fungi</taxon>
        <taxon>Dikarya</taxon>
        <taxon>Basidiomycota</taxon>
        <taxon>Agaricomycotina</taxon>
        <taxon>Agaricomycetes</taxon>
        <taxon>Auriculariales</taxon>
        <taxon>Exidiaceae</taxon>
        <taxon>Exidia</taxon>
    </lineage>
</organism>
<name>A0A165ZR56_EXIGL</name>
<evidence type="ECO:0000256" key="7">
    <source>
        <dbReference type="SAM" id="MobiDB-lite"/>
    </source>
</evidence>
<keyword evidence="2" id="KW-0813">Transport</keyword>
<evidence type="ECO:0000256" key="5">
    <source>
        <dbReference type="ARBA" id="ARBA00023065"/>
    </source>
</evidence>
<dbReference type="STRING" id="1314781.A0A165ZR56"/>
<dbReference type="Pfam" id="PF25539">
    <property type="entry name" value="Bestrophin_2"/>
    <property type="match status" value="2"/>
</dbReference>
<protein>
    <submittedName>
        <fullName evidence="9">UPF0187-domain-containing protein</fullName>
    </submittedName>
</protein>
<keyword evidence="6 8" id="KW-0472">Membrane</keyword>
<evidence type="ECO:0000256" key="4">
    <source>
        <dbReference type="ARBA" id="ARBA00022989"/>
    </source>
</evidence>
<gene>
    <name evidence="9" type="ORF">EXIGLDRAFT_726415</name>
</gene>
<accession>A0A165ZR56</accession>